<evidence type="ECO:0000256" key="1">
    <source>
        <dbReference type="ARBA" id="ARBA00004496"/>
    </source>
</evidence>
<dbReference type="EMBL" id="KV784380">
    <property type="protein sequence ID" value="OEU08404.1"/>
    <property type="molecule type" value="Genomic_DNA"/>
</dbReference>
<dbReference type="InParanoid" id="A0A1E7ERE8"/>
<dbReference type="Proteomes" id="UP000095751">
    <property type="component" value="Unassembled WGS sequence"/>
</dbReference>
<keyword evidence="5 6" id="KW-0697">Rotamase</keyword>
<dbReference type="GO" id="GO:0003755">
    <property type="term" value="F:peptidyl-prolyl cis-trans isomerase activity"/>
    <property type="evidence" value="ECO:0007669"/>
    <property type="project" value="UniProtKB-UniRule"/>
</dbReference>
<gene>
    <name evidence="8" type="ORF">FRACYDRAFT_196629</name>
</gene>
<evidence type="ECO:0000313" key="8">
    <source>
        <dbReference type="EMBL" id="OEU08404.1"/>
    </source>
</evidence>
<dbReference type="GO" id="GO:0005737">
    <property type="term" value="C:cytoplasm"/>
    <property type="evidence" value="ECO:0007669"/>
    <property type="project" value="UniProtKB-SubCell"/>
</dbReference>
<keyword evidence="3" id="KW-0963">Cytoplasm</keyword>
<dbReference type="InterPro" id="IPR046357">
    <property type="entry name" value="PPIase_dom_sf"/>
</dbReference>
<evidence type="ECO:0000256" key="6">
    <source>
        <dbReference type="RuleBase" id="RU363014"/>
    </source>
</evidence>
<name>A0A1E7ERE8_9STRA</name>
<comment type="subcellular location">
    <subcellularLocation>
        <location evidence="1">Cytoplasm</location>
    </subcellularLocation>
</comment>
<dbReference type="AlphaFoldDB" id="A0A1E7ERE8"/>
<feature type="domain" description="PpiC" evidence="7">
    <location>
        <begin position="20"/>
        <end position="132"/>
    </location>
</feature>
<keyword evidence="5 6" id="KW-0413">Isomerase</keyword>
<dbReference type="OrthoDB" id="1911748at2759"/>
<reference evidence="8 9" key="1">
    <citation type="submission" date="2016-09" db="EMBL/GenBank/DDBJ databases">
        <title>Extensive genetic diversity and differential bi-allelic expression allows diatom success in the polar Southern Ocean.</title>
        <authorList>
            <consortium name="DOE Joint Genome Institute"/>
            <person name="Mock T."/>
            <person name="Otillar R.P."/>
            <person name="Strauss J."/>
            <person name="Dupont C."/>
            <person name="Frickenhaus S."/>
            <person name="Maumus F."/>
            <person name="Mcmullan M."/>
            <person name="Sanges R."/>
            <person name="Schmutz J."/>
            <person name="Toseland A."/>
            <person name="Valas R."/>
            <person name="Veluchamy A."/>
            <person name="Ward B.J."/>
            <person name="Allen A."/>
            <person name="Barry K."/>
            <person name="Falciatore A."/>
            <person name="Ferrante M."/>
            <person name="Fortunato A.E."/>
            <person name="Gloeckner G."/>
            <person name="Gruber A."/>
            <person name="Hipkin R."/>
            <person name="Janech M."/>
            <person name="Kroth P."/>
            <person name="Leese F."/>
            <person name="Lindquist E."/>
            <person name="Lyon B.R."/>
            <person name="Martin J."/>
            <person name="Mayer C."/>
            <person name="Parker M."/>
            <person name="Quesneville H."/>
            <person name="Raymond J."/>
            <person name="Uhlig C."/>
            <person name="Valentin K.U."/>
            <person name="Worden A.Z."/>
            <person name="Armbrust E.V."/>
            <person name="Bowler C."/>
            <person name="Green B."/>
            <person name="Moulton V."/>
            <person name="Van Oosterhout C."/>
            <person name="Grigoriev I."/>
        </authorList>
    </citation>
    <scope>NUCLEOTIDE SEQUENCE [LARGE SCALE GENOMIC DNA]</scope>
    <source>
        <strain evidence="8 9">CCMP1102</strain>
    </source>
</reference>
<sequence length="153" mass="16800">MGLFDGISKAFNNKDFKSQDQRVRASHILIKGEDSDEVLTTVRNLLGEIQSRVVGGEGDESLPQVFAELARRQSQCSSKDQGGDLGLFGKGKMVKEFDLAIFPDDKSLEPPIGTVVGPVVTDFGIHIILVTDRDENKDQVEEKLARIDPDASR</sequence>
<organism evidence="8 9">
    <name type="scientific">Fragilariopsis cylindrus CCMP1102</name>
    <dbReference type="NCBI Taxonomy" id="635003"/>
    <lineage>
        <taxon>Eukaryota</taxon>
        <taxon>Sar</taxon>
        <taxon>Stramenopiles</taxon>
        <taxon>Ochrophyta</taxon>
        <taxon>Bacillariophyta</taxon>
        <taxon>Bacillariophyceae</taxon>
        <taxon>Bacillariophycidae</taxon>
        <taxon>Bacillariales</taxon>
        <taxon>Bacillariaceae</taxon>
        <taxon>Fragilariopsis</taxon>
    </lineage>
</organism>
<dbReference type="InterPro" id="IPR000297">
    <property type="entry name" value="PPIase_PpiC"/>
</dbReference>
<dbReference type="Pfam" id="PF00639">
    <property type="entry name" value="Rotamase"/>
    <property type="match status" value="1"/>
</dbReference>
<protein>
    <recommendedName>
        <fullName evidence="6">Peptidyl-prolyl cis-trans isomerase</fullName>
        <ecNumber evidence="6">5.2.1.8</ecNumber>
    </recommendedName>
</protein>
<dbReference type="PROSITE" id="PS50198">
    <property type="entry name" value="PPIC_PPIASE_2"/>
    <property type="match status" value="1"/>
</dbReference>
<dbReference type="KEGG" id="fcy:FRACYDRAFT_196629"/>
<accession>A0A1E7ERE8</accession>
<evidence type="ECO:0000313" key="9">
    <source>
        <dbReference type="Proteomes" id="UP000095751"/>
    </source>
</evidence>
<dbReference type="SUPFAM" id="SSF54534">
    <property type="entry name" value="FKBP-like"/>
    <property type="match status" value="1"/>
</dbReference>
<dbReference type="EC" id="5.2.1.8" evidence="6"/>
<dbReference type="InterPro" id="IPR023058">
    <property type="entry name" value="PPIase_PpiC_CS"/>
</dbReference>
<dbReference type="PROSITE" id="PS01096">
    <property type="entry name" value="PPIC_PPIASE_1"/>
    <property type="match status" value="1"/>
</dbReference>
<evidence type="ECO:0000256" key="4">
    <source>
        <dbReference type="ARBA" id="ARBA00046231"/>
    </source>
</evidence>
<dbReference type="Gene3D" id="3.10.50.40">
    <property type="match status" value="1"/>
</dbReference>
<dbReference type="PANTHER" id="PTHR43629">
    <property type="entry name" value="PEPTIDYL-PROLYL CIS-TRANS ISOMERASE"/>
    <property type="match status" value="1"/>
</dbReference>
<comment type="similarity">
    <text evidence="2">Belongs to the PpiC/parvulin rotamase family.</text>
</comment>
<evidence type="ECO:0000256" key="2">
    <source>
        <dbReference type="ARBA" id="ARBA00007656"/>
    </source>
</evidence>
<comment type="function">
    <text evidence="4">PPIases accelerate the folding of proteins. It prefers amino acid residues with hydrophobic side chains like leucine and phenylalanine in the P1 position of the peptides substrates.</text>
</comment>
<evidence type="ECO:0000256" key="3">
    <source>
        <dbReference type="ARBA" id="ARBA00022490"/>
    </source>
</evidence>
<proteinExistence type="inferred from homology"/>
<dbReference type="PANTHER" id="PTHR43629:SF2">
    <property type="entry name" value="RHODANESE-LIKE_PPIC DOMAIN-CONTAINING PROTEIN 12, CHLOROPLASTIC"/>
    <property type="match status" value="1"/>
</dbReference>
<keyword evidence="9" id="KW-1185">Reference proteome</keyword>
<dbReference type="InterPro" id="IPR052204">
    <property type="entry name" value="PpiC/parvulin_rotamase"/>
</dbReference>
<evidence type="ECO:0000259" key="7">
    <source>
        <dbReference type="PROSITE" id="PS50198"/>
    </source>
</evidence>
<comment type="catalytic activity">
    <reaction evidence="6">
        <text>[protein]-peptidylproline (omega=180) = [protein]-peptidylproline (omega=0)</text>
        <dbReference type="Rhea" id="RHEA:16237"/>
        <dbReference type="Rhea" id="RHEA-COMP:10747"/>
        <dbReference type="Rhea" id="RHEA-COMP:10748"/>
        <dbReference type="ChEBI" id="CHEBI:83833"/>
        <dbReference type="ChEBI" id="CHEBI:83834"/>
        <dbReference type="EC" id="5.2.1.8"/>
    </reaction>
</comment>
<evidence type="ECO:0000256" key="5">
    <source>
        <dbReference type="PROSITE-ProRule" id="PRU00278"/>
    </source>
</evidence>